<dbReference type="GO" id="GO:0032993">
    <property type="term" value="C:protein-DNA complex"/>
    <property type="evidence" value="ECO:0007669"/>
    <property type="project" value="TreeGrafter"/>
</dbReference>
<keyword evidence="4" id="KW-0804">Transcription</keyword>
<comment type="similarity">
    <text evidence="1">Belongs to the LysR transcriptional regulatory family.</text>
</comment>
<dbReference type="InterPro" id="IPR036390">
    <property type="entry name" value="WH_DNA-bd_sf"/>
</dbReference>
<dbReference type="FunFam" id="1.10.10.10:FF:000001">
    <property type="entry name" value="LysR family transcriptional regulator"/>
    <property type="match status" value="1"/>
</dbReference>
<dbReference type="Pfam" id="PF00126">
    <property type="entry name" value="HTH_1"/>
    <property type="match status" value="1"/>
</dbReference>
<dbReference type="SUPFAM" id="SSF53850">
    <property type="entry name" value="Periplasmic binding protein-like II"/>
    <property type="match status" value="1"/>
</dbReference>
<dbReference type="Proteomes" id="UP000325788">
    <property type="component" value="Unassembled WGS sequence"/>
</dbReference>
<evidence type="ECO:0000256" key="3">
    <source>
        <dbReference type="ARBA" id="ARBA00023125"/>
    </source>
</evidence>
<evidence type="ECO:0000313" key="6">
    <source>
        <dbReference type="EMBL" id="KAB1854549.1"/>
    </source>
</evidence>
<evidence type="ECO:0000259" key="5">
    <source>
        <dbReference type="PROSITE" id="PS50931"/>
    </source>
</evidence>
<dbReference type="Pfam" id="PF03466">
    <property type="entry name" value="LysR_substrate"/>
    <property type="match status" value="1"/>
</dbReference>
<proteinExistence type="inferred from homology"/>
<dbReference type="PANTHER" id="PTHR30346">
    <property type="entry name" value="TRANSCRIPTIONAL DUAL REGULATOR HCAR-RELATED"/>
    <property type="match status" value="1"/>
</dbReference>
<comment type="caution">
    <text evidence="6">The sequence shown here is derived from an EMBL/GenBank/DDBJ whole genome shotgun (WGS) entry which is preliminary data.</text>
</comment>
<dbReference type="RefSeq" id="WP_151504780.1">
    <property type="nucleotide sequence ID" value="NZ_VXLD01000006.1"/>
</dbReference>
<name>A0A5N4WFX1_9GAMM</name>
<dbReference type="InterPro" id="IPR000847">
    <property type="entry name" value="LysR_HTH_N"/>
</dbReference>
<organism evidence="6 7">
    <name type="scientific">Acinetobacter tandoii</name>
    <dbReference type="NCBI Taxonomy" id="202954"/>
    <lineage>
        <taxon>Bacteria</taxon>
        <taxon>Pseudomonadati</taxon>
        <taxon>Pseudomonadota</taxon>
        <taxon>Gammaproteobacteria</taxon>
        <taxon>Moraxellales</taxon>
        <taxon>Moraxellaceae</taxon>
        <taxon>Acinetobacter</taxon>
    </lineage>
</organism>
<dbReference type="InterPro" id="IPR005119">
    <property type="entry name" value="LysR_subst-bd"/>
</dbReference>
<feature type="domain" description="HTH lysR-type" evidence="5">
    <location>
        <begin position="1"/>
        <end position="59"/>
    </location>
</feature>
<dbReference type="EMBL" id="VXLD01000006">
    <property type="protein sequence ID" value="KAB1854549.1"/>
    <property type="molecule type" value="Genomic_DNA"/>
</dbReference>
<sequence length="296" mass="33512">MATLKQFNYLISIVEEGGFIAASEKLFIAQSALSRQIKLLEEEVGFEIFNRADKKIKLTKAGQFFYAQLKNNVLNLEHIIEKSKDIADGKNRLIKIAHSSTVTMSFEKVKVFNQASRHLNVHFELNTLSSEDQVLALKTGHIDVGFIRPPVLNHLDELHVEKLYHEPLYVALYPSHILAMEKSIKIQQLRHEKFVSTPHAERGGLSYLVSNLCLGAGFTPQKAPIQSRKVSQLQLVAAEIGICIVPEEFTDILPEQVRLIPLEAANSLSDVVMIWNKNADEVIQKSAEYLRHHLQR</sequence>
<dbReference type="SUPFAM" id="SSF46785">
    <property type="entry name" value="Winged helix' DNA-binding domain"/>
    <property type="match status" value="1"/>
</dbReference>
<evidence type="ECO:0000256" key="2">
    <source>
        <dbReference type="ARBA" id="ARBA00023015"/>
    </source>
</evidence>
<keyword evidence="2" id="KW-0805">Transcription regulation</keyword>
<dbReference type="PRINTS" id="PR00039">
    <property type="entry name" value="HTHLYSR"/>
</dbReference>
<dbReference type="InterPro" id="IPR036388">
    <property type="entry name" value="WH-like_DNA-bd_sf"/>
</dbReference>
<dbReference type="GO" id="GO:0003677">
    <property type="term" value="F:DNA binding"/>
    <property type="evidence" value="ECO:0007669"/>
    <property type="project" value="UniProtKB-KW"/>
</dbReference>
<dbReference type="CDD" id="cd08414">
    <property type="entry name" value="PBP2_LTTR_aromatics_like"/>
    <property type="match status" value="1"/>
</dbReference>
<evidence type="ECO:0000256" key="1">
    <source>
        <dbReference type="ARBA" id="ARBA00009437"/>
    </source>
</evidence>
<dbReference type="AlphaFoldDB" id="A0A5N4WFX1"/>
<gene>
    <name evidence="6" type="ORF">F4W09_10665</name>
</gene>
<dbReference type="GO" id="GO:0003700">
    <property type="term" value="F:DNA-binding transcription factor activity"/>
    <property type="evidence" value="ECO:0007669"/>
    <property type="project" value="InterPro"/>
</dbReference>
<evidence type="ECO:0000313" key="7">
    <source>
        <dbReference type="Proteomes" id="UP000325788"/>
    </source>
</evidence>
<reference evidence="6 7" key="1">
    <citation type="submission" date="2019-09" db="EMBL/GenBank/DDBJ databases">
        <title>Draft genome sequence of Acinetobacter tandoii W4-4-4 isolated from environmental water sample.</title>
        <authorList>
            <person name="Wee S.K."/>
            <person name="Yan B."/>
            <person name="Mustaffa S.B."/>
            <person name="Yap E.P.H."/>
        </authorList>
    </citation>
    <scope>NUCLEOTIDE SEQUENCE [LARGE SCALE GENOMIC DNA]</scope>
    <source>
        <strain evidence="6 7">W4-4-4</strain>
    </source>
</reference>
<accession>A0A5N4WFX1</accession>
<dbReference type="PROSITE" id="PS50931">
    <property type="entry name" value="HTH_LYSR"/>
    <property type="match status" value="1"/>
</dbReference>
<dbReference type="Gene3D" id="3.40.190.10">
    <property type="entry name" value="Periplasmic binding protein-like II"/>
    <property type="match status" value="2"/>
</dbReference>
<dbReference type="Gene3D" id="1.10.10.10">
    <property type="entry name" value="Winged helix-like DNA-binding domain superfamily/Winged helix DNA-binding domain"/>
    <property type="match status" value="1"/>
</dbReference>
<evidence type="ECO:0000256" key="4">
    <source>
        <dbReference type="ARBA" id="ARBA00023163"/>
    </source>
</evidence>
<dbReference type="PANTHER" id="PTHR30346:SF17">
    <property type="entry name" value="LYSR FAMILY TRANSCRIPTIONAL REGULATOR"/>
    <property type="match status" value="1"/>
</dbReference>
<keyword evidence="3" id="KW-0238">DNA-binding</keyword>
<protein>
    <submittedName>
        <fullName evidence="6">LysR family transcriptional regulator</fullName>
    </submittedName>
</protein>